<accession>A0A177ASY2</accession>
<dbReference type="Proteomes" id="UP000078046">
    <property type="component" value="Unassembled WGS sequence"/>
</dbReference>
<keyword evidence="2" id="KW-1185">Reference proteome</keyword>
<evidence type="ECO:0008006" key="3">
    <source>
        <dbReference type="Google" id="ProtNLM"/>
    </source>
</evidence>
<sequence length="194" mass="22562">MREKAQLSIPSGVIIDQVFSKLDNKRMIRRKRTTEAHETGSIDNVFSQSGSQLNKHEKLYEFPKKKNSHIEIILSKRKYDHMYVDGYVYLMRSFNENKIWMCTKSMCNGTIYTPMDNISTNSIIYKNKYDHGTSLVIIELLKALKKINRMAIWTPLKPAKIIQQVLSNLSDECMKKMLNLLISKSAFINHVLTN</sequence>
<proteinExistence type="predicted"/>
<reference evidence="1 2" key="1">
    <citation type="submission" date="2016-04" db="EMBL/GenBank/DDBJ databases">
        <title>The genome of Intoshia linei affirms orthonectids as highly simplified spiralians.</title>
        <authorList>
            <person name="Mikhailov K.V."/>
            <person name="Slusarev G.S."/>
            <person name="Nikitin M.A."/>
            <person name="Logacheva M.D."/>
            <person name="Penin A."/>
            <person name="Aleoshin V."/>
            <person name="Panchin Y.V."/>
        </authorList>
    </citation>
    <scope>NUCLEOTIDE SEQUENCE [LARGE SCALE GENOMIC DNA]</scope>
    <source>
        <strain evidence="1">Intl2013</strain>
        <tissue evidence="1">Whole animal</tissue>
    </source>
</reference>
<dbReference type="AlphaFoldDB" id="A0A177ASY2"/>
<dbReference type="EMBL" id="LWCA01001434">
    <property type="protein sequence ID" value="OAF65127.1"/>
    <property type="molecule type" value="Genomic_DNA"/>
</dbReference>
<gene>
    <name evidence="1" type="ORF">A3Q56_07166</name>
</gene>
<organism evidence="1 2">
    <name type="scientific">Intoshia linei</name>
    <dbReference type="NCBI Taxonomy" id="1819745"/>
    <lineage>
        <taxon>Eukaryota</taxon>
        <taxon>Metazoa</taxon>
        <taxon>Spiralia</taxon>
        <taxon>Lophotrochozoa</taxon>
        <taxon>Mesozoa</taxon>
        <taxon>Orthonectida</taxon>
        <taxon>Rhopaluridae</taxon>
        <taxon>Intoshia</taxon>
    </lineage>
</organism>
<dbReference type="Gene3D" id="2.20.25.240">
    <property type="match status" value="1"/>
</dbReference>
<protein>
    <recommendedName>
        <fullName evidence="3">FLYWCH-type domain-containing protein</fullName>
    </recommendedName>
</protein>
<evidence type="ECO:0000313" key="1">
    <source>
        <dbReference type="EMBL" id="OAF65127.1"/>
    </source>
</evidence>
<comment type="caution">
    <text evidence="1">The sequence shown here is derived from an EMBL/GenBank/DDBJ whole genome shotgun (WGS) entry which is preliminary data.</text>
</comment>
<evidence type="ECO:0000313" key="2">
    <source>
        <dbReference type="Proteomes" id="UP000078046"/>
    </source>
</evidence>
<name>A0A177ASY2_9BILA</name>